<keyword evidence="11" id="KW-0946">Virion</keyword>
<dbReference type="GeneID" id="22318779"/>
<evidence type="ECO:0000256" key="5">
    <source>
        <dbReference type="ARBA" id="ARBA00022524"/>
    </source>
</evidence>
<dbReference type="Pfam" id="PF02443">
    <property type="entry name" value="Circo_capsid"/>
    <property type="match status" value="1"/>
</dbReference>
<gene>
    <name evidence="16" type="primary">Cap</name>
</gene>
<evidence type="ECO:0000256" key="8">
    <source>
        <dbReference type="ARBA" id="ARBA00022581"/>
    </source>
</evidence>
<evidence type="ECO:0000313" key="17">
    <source>
        <dbReference type="Proteomes" id="UP000116972"/>
    </source>
</evidence>
<keyword evidence="6" id="KW-0167">Capsid protein</keyword>
<dbReference type="GO" id="GO:0003677">
    <property type="term" value="F:DNA binding"/>
    <property type="evidence" value="ECO:0007669"/>
    <property type="project" value="UniProtKB-KW"/>
</dbReference>
<dbReference type="InterPro" id="IPR003383">
    <property type="entry name" value="Circovirus_capsid"/>
</dbReference>
<protein>
    <submittedName>
        <fullName evidence="16">Capsid</fullName>
    </submittedName>
</protein>
<evidence type="ECO:0000256" key="4">
    <source>
        <dbReference type="ARBA" id="ARBA00022431"/>
    </source>
</evidence>
<dbReference type="GO" id="GO:0043657">
    <property type="term" value="C:host cell"/>
    <property type="evidence" value="ECO:0007669"/>
    <property type="project" value="GOC"/>
</dbReference>
<keyword evidence="4" id="KW-1140">T=1 icosahedral capsid protein</keyword>
<evidence type="ECO:0000256" key="7">
    <source>
        <dbReference type="ARBA" id="ARBA00022562"/>
    </source>
</evidence>
<evidence type="ECO:0000256" key="11">
    <source>
        <dbReference type="ARBA" id="ARBA00022844"/>
    </source>
</evidence>
<keyword evidence="14" id="KW-1160">Virus entry into host cell</keyword>
<keyword evidence="5" id="KW-1163">Viral penetration into host nucleus</keyword>
<comment type="subunit">
    <text evidence="15">Homomultimer. Assembles in the nucleus, presumably in an immature form, then migrates to the cytoplasm once assembled as mature virion. Interacts with Rep; this interaction relocates Rep into the nucleus.</text>
</comment>
<evidence type="ECO:0000256" key="2">
    <source>
        <dbReference type="ARBA" id="ARBA00004328"/>
    </source>
</evidence>
<evidence type="ECO:0000256" key="3">
    <source>
        <dbReference type="ARBA" id="ARBA00010301"/>
    </source>
</evidence>
<sequence>MAFRRFRRWRRMPLRRNRFRRRIFRHRLRRRVVRRTPTLYVKLTRTIQIAIPPSVEFNQPLHVSLNDFAEHINLAPNFERVKALRQTVRVYPQQNVSNTSTSRVGNYCMLPYHKPVPTSLINFPTALSVDKAKVFRCTQKGRMSFVPATRLDADGVGGNQTIRTDWRPELEIGSTATNVIMYTGMIVFENINAGLTGTTAYYTVVQDLYVRYKNQRSFI</sequence>
<keyword evidence="10" id="KW-1161">Viral attachment to host cell</keyword>
<dbReference type="GO" id="GO:0039615">
    <property type="term" value="C:T=1 icosahedral viral capsid"/>
    <property type="evidence" value="ECO:0007669"/>
    <property type="project" value="UniProtKB-KW"/>
</dbReference>
<dbReference type="GO" id="GO:0042025">
    <property type="term" value="C:host cell nucleus"/>
    <property type="evidence" value="ECO:0007669"/>
    <property type="project" value="UniProtKB-SubCell"/>
</dbReference>
<evidence type="ECO:0000256" key="9">
    <source>
        <dbReference type="ARBA" id="ARBA00022595"/>
    </source>
</evidence>
<keyword evidence="13" id="KW-0238">DNA-binding</keyword>
<dbReference type="EMBL" id="KM382270">
    <property type="protein sequence ID" value="AIX11624.1"/>
    <property type="molecule type" value="Genomic_DNA"/>
</dbReference>
<evidence type="ECO:0000256" key="1">
    <source>
        <dbReference type="ARBA" id="ARBA00004147"/>
    </source>
</evidence>
<dbReference type="RefSeq" id="YP_009110681.1">
    <property type="nucleotide sequence ID" value="NC_025792.1"/>
</dbReference>
<keyword evidence="8" id="KW-0945">Host-virus interaction</keyword>
<keyword evidence="7" id="KW-1048">Host nucleus</keyword>
<dbReference type="GO" id="GO:0019062">
    <property type="term" value="P:virion attachment to host cell"/>
    <property type="evidence" value="ECO:0007669"/>
    <property type="project" value="UniProtKB-KW"/>
</dbReference>
<comment type="similarity">
    <text evidence="3">Belongs to the circoviridae capsid protein family.</text>
</comment>
<evidence type="ECO:0000256" key="13">
    <source>
        <dbReference type="ARBA" id="ARBA00023125"/>
    </source>
</evidence>
<evidence type="ECO:0000256" key="15">
    <source>
        <dbReference type="ARBA" id="ARBA00046863"/>
    </source>
</evidence>
<evidence type="ECO:0000256" key="12">
    <source>
        <dbReference type="ARBA" id="ARBA00022890"/>
    </source>
</evidence>
<dbReference type="GO" id="GO:0075732">
    <property type="term" value="P:viral penetration into host nucleus"/>
    <property type="evidence" value="ECO:0007669"/>
    <property type="project" value="UniProtKB-KW"/>
</dbReference>
<dbReference type="GO" id="GO:0075509">
    <property type="term" value="P:endocytosis involved in viral entry into host cell"/>
    <property type="evidence" value="ECO:0007669"/>
    <property type="project" value="UniProtKB-KW"/>
</dbReference>
<proteinExistence type="inferred from homology"/>
<reference evidence="16 17" key="1">
    <citation type="journal article" date="2015" name="PLoS ONE">
        <title>Genomic Characterization of Novel Circular ssDNA Viruses from Insectivorous Bats in Southern Brazil.</title>
        <authorList>
            <person name="Lima F.E."/>
            <person name="Cibulski S.P."/>
            <person name="Dos Santos H.F."/>
            <person name="Teixeira T.F."/>
            <person name="Varela A.P."/>
            <person name="Roehe P.M."/>
            <person name="Delwart E."/>
            <person name="Franco A.C."/>
        </authorList>
    </citation>
    <scope>NUCLEOTIDE SEQUENCE [LARGE SCALE GENOMIC DNA]</scope>
    <source>
        <strain evidence="16">Cluster VI</strain>
    </source>
</reference>
<dbReference type="Proteomes" id="UP000116972">
    <property type="component" value="Segment"/>
</dbReference>
<dbReference type="GO" id="GO:0019069">
    <property type="term" value="P:viral capsid assembly"/>
    <property type="evidence" value="ECO:0007669"/>
    <property type="project" value="InterPro"/>
</dbReference>
<evidence type="ECO:0000256" key="10">
    <source>
        <dbReference type="ARBA" id="ARBA00022804"/>
    </source>
</evidence>
<name>A0A0A0YUE0_9CIRC</name>
<keyword evidence="9" id="KW-1162">Viral penetration into host cytoplasm</keyword>
<accession>A0A0A0YUE0</accession>
<evidence type="ECO:0000256" key="14">
    <source>
        <dbReference type="ARBA" id="ARBA00023296"/>
    </source>
</evidence>
<evidence type="ECO:0000256" key="6">
    <source>
        <dbReference type="ARBA" id="ARBA00022561"/>
    </source>
</evidence>
<dbReference type="KEGG" id="vg:22318779"/>
<evidence type="ECO:0000313" key="16">
    <source>
        <dbReference type="EMBL" id="AIX11624.1"/>
    </source>
</evidence>
<dbReference type="OrthoDB" id="18040at10239"/>
<keyword evidence="17" id="KW-1185">Reference proteome</keyword>
<keyword evidence="12" id="KW-1164">Virus endocytosis by host</keyword>
<comment type="subcellular location">
    <subcellularLocation>
        <location evidence="1">Host nucleus</location>
    </subcellularLocation>
    <subcellularLocation>
        <location evidence="2">Virion</location>
    </subcellularLocation>
</comment>
<organism evidence="16 17">
    <name type="scientific">Bat circovirus POA/2012/VI</name>
    <dbReference type="NCBI Taxonomy" id="1572239"/>
    <lineage>
        <taxon>Viruses</taxon>
        <taxon>Monodnaviria</taxon>
        <taxon>Shotokuvirae</taxon>
        <taxon>Cressdnaviricota</taxon>
        <taxon>Arfiviricetes</taxon>
        <taxon>Cirlivirales</taxon>
        <taxon>Circoviridae</taxon>
        <taxon>Cyclovirus</taxon>
        <taxon>Cyclovirus bastao</taxon>
    </lineage>
</organism>